<name>A0A2A3EAU4_APICC</name>
<dbReference type="GO" id="GO:0007165">
    <property type="term" value="P:signal transduction"/>
    <property type="evidence" value="ECO:0007669"/>
    <property type="project" value="UniProtKB-KW"/>
</dbReference>
<evidence type="ECO:0000256" key="2">
    <source>
        <dbReference type="ARBA" id="ARBA00022475"/>
    </source>
</evidence>
<comment type="similarity">
    <text evidence="10">Belongs to the insect chemoreceptor superfamily. Heteromeric odorant receptor channel (TC 1.A.69) family.</text>
</comment>
<dbReference type="OrthoDB" id="6597368at2759"/>
<dbReference type="Proteomes" id="UP000242457">
    <property type="component" value="Unassembled WGS sequence"/>
</dbReference>
<evidence type="ECO:0000313" key="12">
    <source>
        <dbReference type="Proteomes" id="UP000242457"/>
    </source>
</evidence>
<evidence type="ECO:0000256" key="6">
    <source>
        <dbReference type="ARBA" id="ARBA00022989"/>
    </source>
</evidence>
<comment type="subcellular location">
    <subcellularLocation>
        <location evidence="1 10">Cell membrane</location>
        <topology evidence="1 10">Multi-pass membrane protein</topology>
    </subcellularLocation>
</comment>
<evidence type="ECO:0000256" key="1">
    <source>
        <dbReference type="ARBA" id="ARBA00004651"/>
    </source>
</evidence>
<evidence type="ECO:0000256" key="7">
    <source>
        <dbReference type="ARBA" id="ARBA00023136"/>
    </source>
</evidence>
<evidence type="ECO:0000256" key="5">
    <source>
        <dbReference type="ARBA" id="ARBA00022725"/>
    </source>
</evidence>
<evidence type="ECO:0000256" key="4">
    <source>
        <dbReference type="ARBA" id="ARBA00022692"/>
    </source>
</evidence>
<dbReference type="GO" id="GO:0005886">
    <property type="term" value="C:plasma membrane"/>
    <property type="evidence" value="ECO:0007669"/>
    <property type="project" value="UniProtKB-SubCell"/>
</dbReference>
<dbReference type="GO" id="GO:0004984">
    <property type="term" value="F:olfactory receptor activity"/>
    <property type="evidence" value="ECO:0007669"/>
    <property type="project" value="InterPro"/>
</dbReference>
<keyword evidence="6 10" id="KW-1133">Transmembrane helix</keyword>
<evidence type="ECO:0000256" key="3">
    <source>
        <dbReference type="ARBA" id="ARBA00022606"/>
    </source>
</evidence>
<evidence type="ECO:0000256" key="10">
    <source>
        <dbReference type="RuleBase" id="RU351113"/>
    </source>
</evidence>
<protein>
    <recommendedName>
        <fullName evidence="10">Odorant receptor</fullName>
    </recommendedName>
</protein>
<accession>A0A2A3EAU4</accession>
<feature type="transmembrane region" description="Helical" evidence="10">
    <location>
        <begin position="301"/>
        <end position="319"/>
    </location>
</feature>
<keyword evidence="9 10" id="KW-0807">Transducer</keyword>
<keyword evidence="12" id="KW-1185">Reference proteome</keyword>
<dbReference type="PANTHER" id="PTHR21137">
    <property type="entry name" value="ODORANT RECEPTOR"/>
    <property type="match status" value="1"/>
</dbReference>
<keyword evidence="4 10" id="KW-0812">Transmembrane</keyword>
<keyword evidence="7 10" id="KW-0472">Membrane</keyword>
<dbReference type="GO" id="GO:0005549">
    <property type="term" value="F:odorant binding"/>
    <property type="evidence" value="ECO:0007669"/>
    <property type="project" value="InterPro"/>
</dbReference>
<keyword evidence="5 10" id="KW-0552">Olfaction</keyword>
<keyword evidence="8 10" id="KW-0675">Receptor</keyword>
<feature type="transmembrane region" description="Helical" evidence="10">
    <location>
        <begin position="26"/>
        <end position="43"/>
    </location>
</feature>
<evidence type="ECO:0000313" key="11">
    <source>
        <dbReference type="EMBL" id="PBC28594.1"/>
    </source>
</evidence>
<gene>
    <name evidence="11" type="ORF">APICC_09105</name>
</gene>
<feature type="transmembrane region" description="Helical" evidence="10">
    <location>
        <begin position="220"/>
        <end position="242"/>
    </location>
</feature>
<keyword evidence="2" id="KW-1003">Cell membrane</keyword>
<evidence type="ECO:0000256" key="9">
    <source>
        <dbReference type="ARBA" id="ARBA00023224"/>
    </source>
</evidence>
<dbReference type="EMBL" id="KZ288310">
    <property type="protein sequence ID" value="PBC28594.1"/>
    <property type="molecule type" value="Genomic_DNA"/>
</dbReference>
<dbReference type="STRING" id="94128.A0A2A3EAU4"/>
<proteinExistence type="inferred from homology"/>
<dbReference type="AlphaFoldDB" id="A0A2A3EAU4"/>
<sequence length="350" mass="40574">MTNHLEKQIKLKKINSNKHLQNSLSIIYYVGIIIVSEIIYIIINWGKIEIVMTGLTILMTNSTYAAKIYDILFGFTYSCIPLQSVFSGKSKQLPIAGWYPYNVTSTPIFEIAWLHQVLVILINCINNIAIDTLITGFIIIACCQLTILSYNISSIHYTVESVESSILIKKRITGNNNINIKNINIEKFPSKIYNKFYENLKHCVKHSIIIFDFTKQIQDIFGIIIFFQLFINCIIVCLAAFNLSQIKNYITPEFFGSLLYICCMIYQIFIYCWHGNELYLHSMKICLSAYKNNWWSNNKNFNYALLIIMIRTQIPLIIIVGKIMELSLQNFLLILRTSYSIFTLLKTFTT</sequence>
<dbReference type="PANTHER" id="PTHR21137:SF35">
    <property type="entry name" value="ODORANT RECEPTOR 19A-RELATED"/>
    <property type="match status" value="1"/>
</dbReference>
<evidence type="ECO:0000256" key="8">
    <source>
        <dbReference type="ARBA" id="ARBA00023170"/>
    </source>
</evidence>
<feature type="transmembrane region" description="Helical" evidence="10">
    <location>
        <begin position="254"/>
        <end position="273"/>
    </location>
</feature>
<dbReference type="InterPro" id="IPR004117">
    <property type="entry name" value="7tm6_olfct_rcpt"/>
</dbReference>
<keyword evidence="3 10" id="KW-0716">Sensory transduction</keyword>
<organism evidence="11 12">
    <name type="scientific">Apis cerana cerana</name>
    <name type="common">Oriental honeybee</name>
    <dbReference type="NCBI Taxonomy" id="94128"/>
    <lineage>
        <taxon>Eukaryota</taxon>
        <taxon>Metazoa</taxon>
        <taxon>Ecdysozoa</taxon>
        <taxon>Arthropoda</taxon>
        <taxon>Hexapoda</taxon>
        <taxon>Insecta</taxon>
        <taxon>Pterygota</taxon>
        <taxon>Neoptera</taxon>
        <taxon>Endopterygota</taxon>
        <taxon>Hymenoptera</taxon>
        <taxon>Apocrita</taxon>
        <taxon>Aculeata</taxon>
        <taxon>Apoidea</taxon>
        <taxon>Anthophila</taxon>
        <taxon>Apidae</taxon>
        <taxon>Apis</taxon>
    </lineage>
</organism>
<dbReference type="Pfam" id="PF02949">
    <property type="entry name" value="7tm_6"/>
    <property type="match status" value="1"/>
</dbReference>
<comment type="caution">
    <text evidence="10">Lacks conserved residue(s) required for the propagation of feature annotation.</text>
</comment>
<reference evidence="11 12" key="1">
    <citation type="submission" date="2014-07" db="EMBL/GenBank/DDBJ databases">
        <title>Genomic and transcriptomic analysis on Apis cerana provide comprehensive insights into honey bee biology.</title>
        <authorList>
            <person name="Diao Q."/>
            <person name="Sun L."/>
            <person name="Zheng H."/>
            <person name="Zheng H."/>
            <person name="Xu S."/>
            <person name="Wang S."/>
            <person name="Zeng Z."/>
            <person name="Hu F."/>
            <person name="Su S."/>
            <person name="Wu J."/>
        </authorList>
    </citation>
    <scope>NUCLEOTIDE SEQUENCE [LARGE SCALE GENOMIC DNA]</scope>
    <source>
        <tissue evidence="11">Pupae without intestine</tissue>
    </source>
</reference>